<dbReference type="InterPro" id="IPR018466">
    <property type="entry name" value="Kre9/Knh1-like_N"/>
</dbReference>
<evidence type="ECO:0000256" key="1">
    <source>
        <dbReference type="ARBA" id="ARBA00022729"/>
    </source>
</evidence>
<proteinExistence type="predicted"/>
<accession>A0ABP9YIL8</accession>
<organism evidence="4 5">
    <name type="scientific">Mucor flavus</name>
    <dbReference type="NCBI Taxonomy" id="439312"/>
    <lineage>
        <taxon>Eukaryota</taxon>
        <taxon>Fungi</taxon>
        <taxon>Fungi incertae sedis</taxon>
        <taxon>Mucoromycota</taxon>
        <taxon>Mucoromycotina</taxon>
        <taxon>Mucoromycetes</taxon>
        <taxon>Mucorales</taxon>
        <taxon>Mucorineae</taxon>
        <taxon>Mucoraceae</taxon>
        <taxon>Mucor</taxon>
    </lineage>
</organism>
<evidence type="ECO:0000313" key="4">
    <source>
        <dbReference type="EMBL" id="GAA5806704.1"/>
    </source>
</evidence>
<sequence>MFLTKVLIASFCAYVVADMAPNYPEPGTIWKSGTEYEISWFDDKKAPSISKAWKNFKIDFMTGDNNNQKFLKNVAKNLDASQLDSINWTAPVVKPHSAIYFLMFTNEKGDNAWTTRFAITDEEDKLTKPQHAVQPDGAKIPWGVGRMVSDAKGFPLSNVAYSMTPAMASAAERNAAVEIAVSNNSNQKVKLSLGVLFVSAAASLLLNL</sequence>
<feature type="chain" id="PRO_5046219253" description="Yeast cell wall synthesis Kre9/Knh1-like N-terminal domain-containing protein" evidence="2">
    <location>
        <begin position="18"/>
        <end position="208"/>
    </location>
</feature>
<dbReference type="EMBL" id="BAABUK010000002">
    <property type="protein sequence ID" value="GAA5806704.1"/>
    <property type="molecule type" value="Genomic_DNA"/>
</dbReference>
<dbReference type="Pfam" id="PF10342">
    <property type="entry name" value="Kre9_KNH"/>
    <property type="match status" value="1"/>
</dbReference>
<evidence type="ECO:0000313" key="5">
    <source>
        <dbReference type="Proteomes" id="UP001473302"/>
    </source>
</evidence>
<dbReference type="Proteomes" id="UP001473302">
    <property type="component" value="Unassembled WGS sequence"/>
</dbReference>
<dbReference type="PANTHER" id="PTHR40633:SF1">
    <property type="entry name" value="GPI ANCHORED SERINE-THREONINE RICH PROTEIN (AFU_ORTHOLOGUE AFUA_1G03630)"/>
    <property type="match status" value="1"/>
</dbReference>
<protein>
    <recommendedName>
        <fullName evidence="3">Yeast cell wall synthesis Kre9/Knh1-like N-terminal domain-containing protein</fullName>
    </recommendedName>
</protein>
<dbReference type="PANTHER" id="PTHR40633">
    <property type="entry name" value="MATRIX PROTEIN, PUTATIVE (AFU_ORTHOLOGUE AFUA_8G05410)-RELATED"/>
    <property type="match status" value="1"/>
</dbReference>
<feature type="signal peptide" evidence="2">
    <location>
        <begin position="1"/>
        <end position="17"/>
    </location>
</feature>
<evidence type="ECO:0000259" key="3">
    <source>
        <dbReference type="Pfam" id="PF10342"/>
    </source>
</evidence>
<keyword evidence="1 2" id="KW-0732">Signal</keyword>
<evidence type="ECO:0000256" key="2">
    <source>
        <dbReference type="SAM" id="SignalP"/>
    </source>
</evidence>
<gene>
    <name evidence="4" type="ORF">MFLAVUS_000052</name>
</gene>
<reference evidence="4 5" key="1">
    <citation type="submission" date="2024-04" db="EMBL/GenBank/DDBJ databases">
        <title>genome sequences of Mucor flavus KT1a and Helicostylum pulchrum KT1b strains isolated from the surface of a dry-aged beef.</title>
        <authorList>
            <person name="Toyotome T."/>
            <person name="Hosono M."/>
            <person name="Torimaru M."/>
            <person name="Fukuda K."/>
            <person name="Mikami N."/>
        </authorList>
    </citation>
    <scope>NUCLEOTIDE SEQUENCE [LARGE SCALE GENOMIC DNA]</scope>
    <source>
        <strain evidence="4 5">KT1a</strain>
    </source>
</reference>
<feature type="domain" description="Yeast cell wall synthesis Kre9/Knh1-like N-terminal" evidence="3">
    <location>
        <begin position="24"/>
        <end position="119"/>
    </location>
</feature>
<name>A0ABP9YIL8_9FUNG</name>
<keyword evidence="5" id="KW-1185">Reference proteome</keyword>
<dbReference type="InterPro" id="IPR052982">
    <property type="entry name" value="SRP1/TIP1-like"/>
</dbReference>
<comment type="caution">
    <text evidence="4">The sequence shown here is derived from an EMBL/GenBank/DDBJ whole genome shotgun (WGS) entry which is preliminary data.</text>
</comment>